<feature type="domain" description="HD/PDEase" evidence="1">
    <location>
        <begin position="62"/>
        <end position="226"/>
    </location>
</feature>
<proteinExistence type="predicted"/>
<evidence type="ECO:0000313" key="3">
    <source>
        <dbReference type="Proteomes" id="UP000326837"/>
    </source>
</evidence>
<dbReference type="GO" id="GO:0006203">
    <property type="term" value="P:dGTP catabolic process"/>
    <property type="evidence" value="ECO:0007669"/>
    <property type="project" value="TreeGrafter"/>
</dbReference>
<keyword evidence="2" id="KW-0378">Hydrolase</keyword>
<dbReference type="SMART" id="SM00471">
    <property type="entry name" value="HDc"/>
    <property type="match status" value="1"/>
</dbReference>
<dbReference type="PANTHER" id="PTHR11373:SF4">
    <property type="entry name" value="DEOXYNUCLEOSIDE TRIPHOSPHATE TRIPHOSPHOHYDROLASE SAMHD1"/>
    <property type="match status" value="1"/>
</dbReference>
<dbReference type="CDD" id="cd00077">
    <property type="entry name" value="HDc"/>
    <property type="match status" value="1"/>
</dbReference>
<sequence>MAAMKHIQRESLIHDPIHGYIPFISVAEPGETAERTLLDHPWLQRLRQIHQLQTAWWVYPSAEHTRFQHVVGTMHMASRAVEALYASLKEVCPDVPSRGFVECTMRLAALLHDVGHGPFGHFFDAHFLSAFRQADGSRLTHETLGAHIIIDELGETLRGIRRCPNSELLEHERIDPKQIAWLITRPTEHDGQEHPRWLALLRSLFCGLYTVDNMDFVLRDAFMSGYSTKAYDLDRLLRYSFFSERGLTIHHRGLNALLRFMQTKSELFRAVYFHRTVRAIDKTLEGLFRDSKGMLFPGNPLEHLEDYKTFTEWSLLVDVAHWHKSDNVAKRALGERWQRLLERQVDWEAVYDRNLTFGTGDSEQTSIFSDAKMVEHAIRSKLPSEIADIEMQIDLPRHIYRPHEGKATAGQNFLYTAAGATRRLDDDQLFRQLPVSHRMCRVYLRKDATREQRAAIGAVLDQLVGSGGDDDLTNM</sequence>
<gene>
    <name evidence="2" type="ORF">PLANPX_4710</name>
</gene>
<dbReference type="InterPro" id="IPR003607">
    <property type="entry name" value="HD/PDEase_dom"/>
</dbReference>
<dbReference type="EMBL" id="AP021861">
    <property type="protein sequence ID" value="BBO35098.1"/>
    <property type="molecule type" value="Genomic_DNA"/>
</dbReference>
<evidence type="ECO:0000313" key="2">
    <source>
        <dbReference type="EMBL" id="BBO35098.1"/>
    </source>
</evidence>
<dbReference type="InterPro" id="IPR050135">
    <property type="entry name" value="dGTPase-like"/>
</dbReference>
<protein>
    <submittedName>
        <fullName evidence="2">DNTP triphosphohydrolase</fullName>
    </submittedName>
</protein>
<dbReference type="GO" id="GO:0008832">
    <property type="term" value="F:dGTPase activity"/>
    <property type="evidence" value="ECO:0007669"/>
    <property type="project" value="TreeGrafter"/>
</dbReference>
<name>A0A5K7XF17_9BACT</name>
<reference evidence="3" key="1">
    <citation type="submission" date="2019-10" db="EMBL/GenBank/DDBJ databases">
        <title>Lacipirellula parvula gen. nov., sp. nov., representing a lineage of planctomycetes widespread in freshwater anoxic habitats, and description of the family Lacipirellulaceae.</title>
        <authorList>
            <person name="Dedysh S.N."/>
            <person name="Kulichevskaya I.S."/>
            <person name="Beletsky A.V."/>
            <person name="Rakitin A.L."/>
            <person name="Mardanov A.V."/>
            <person name="Ivanova A.A."/>
            <person name="Saltykova V.X."/>
            <person name="Rijpstra W.I.C."/>
            <person name="Sinninghe Damste J.S."/>
            <person name="Ravin N.V."/>
        </authorList>
    </citation>
    <scope>NUCLEOTIDE SEQUENCE [LARGE SCALE GENOMIC DNA]</scope>
    <source>
        <strain evidence="3">PX69</strain>
    </source>
</reference>
<dbReference type="KEGG" id="lpav:PLANPX_4710"/>
<dbReference type="InterPro" id="IPR006674">
    <property type="entry name" value="HD_domain"/>
</dbReference>
<dbReference type="PANTHER" id="PTHR11373">
    <property type="entry name" value="DEOXYNUCLEOSIDE TRIPHOSPHATE TRIPHOSPHOHYDROLASE"/>
    <property type="match status" value="1"/>
</dbReference>
<organism evidence="2 3">
    <name type="scientific">Lacipirellula parvula</name>
    <dbReference type="NCBI Taxonomy" id="2650471"/>
    <lineage>
        <taxon>Bacteria</taxon>
        <taxon>Pseudomonadati</taxon>
        <taxon>Planctomycetota</taxon>
        <taxon>Planctomycetia</taxon>
        <taxon>Pirellulales</taxon>
        <taxon>Lacipirellulaceae</taxon>
        <taxon>Lacipirellula</taxon>
    </lineage>
</organism>
<accession>A0A5K7XF17</accession>
<dbReference type="Pfam" id="PF01966">
    <property type="entry name" value="HD"/>
    <property type="match status" value="1"/>
</dbReference>
<dbReference type="AlphaFoldDB" id="A0A5K7XF17"/>
<evidence type="ECO:0000259" key="1">
    <source>
        <dbReference type="SMART" id="SM00471"/>
    </source>
</evidence>
<dbReference type="Proteomes" id="UP000326837">
    <property type="component" value="Chromosome"/>
</dbReference>
<dbReference type="Gene3D" id="1.10.3210.10">
    <property type="entry name" value="Hypothetical protein af1432"/>
    <property type="match status" value="1"/>
</dbReference>
<dbReference type="SUPFAM" id="SSF109604">
    <property type="entry name" value="HD-domain/PDEase-like"/>
    <property type="match status" value="1"/>
</dbReference>
<keyword evidence="3" id="KW-1185">Reference proteome</keyword>